<name>A0A7W1WYE9_9GAMM</name>
<dbReference type="PANTHER" id="PTHR13355">
    <property type="entry name" value="GLUCOSAMINE 6-PHOSPHATE N-ACETYLTRANSFERASE"/>
    <property type="match status" value="1"/>
</dbReference>
<keyword evidence="3" id="KW-1185">Reference proteome</keyword>
<evidence type="ECO:0000313" key="3">
    <source>
        <dbReference type="Proteomes" id="UP000538931"/>
    </source>
</evidence>
<dbReference type="Gene3D" id="3.40.630.30">
    <property type="match status" value="1"/>
</dbReference>
<dbReference type="Proteomes" id="UP000538931">
    <property type="component" value="Unassembled WGS sequence"/>
</dbReference>
<dbReference type="RefSeq" id="WP_181739443.1">
    <property type="nucleotide sequence ID" value="NZ_JACEMT010000049.1"/>
</dbReference>
<feature type="domain" description="N-acetyltransferase" evidence="1">
    <location>
        <begin position="4"/>
        <end position="139"/>
    </location>
</feature>
<gene>
    <name evidence="2" type="ORF">H1S06_09210</name>
</gene>
<dbReference type="InterPro" id="IPR016181">
    <property type="entry name" value="Acyl_CoA_acyltransferase"/>
</dbReference>
<dbReference type="InterPro" id="IPR000182">
    <property type="entry name" value="GNAT_dom"/>
</dbReference>
<dbReference type="GO" id="GO:0004343">
    <property type="term" value="F:glucosamine 6-phosphate N-acetyltransferase activity"/>
    <property type="evidence" value="ECO:0007669"/>
    <property type="project" value="TreeGrafter"/>
</dbReference>
<dbReference type="PROSITE" id="PS51186">
    <property type="entry name" value="GNAT"/>
    <property type="match status" value="1"/>
</dbReference>
<evidence type="ECO:0000259" key="1">
    <source>
        <dbReference type="PROSITE" id="PS51186"/>
    </source>
</evidence>
<evidence type="ECO:0000313" key="2">
    <source>
        <dbReference type="EMBL" id="MBA4502539.1"/>
    </source>
</evidence>
<accession>A0A7W1WYE9</accession>
<dbReference type="PANTHER" id="PTHR13355:SF11">
    <property type="entry name" value="GLUCOSAMINE 6-PHOSPHATE N-ACETYLTRANSFERASE"/>
    <property type="match status" value="1"/>
</dbReference>
<protein>
    <submittedName>
        <fullName evidence="2">GNAT family N-acetyltransferase</fullName>
    </submittedName>
</protein>
<dbReference type="AlphaFoldDB" id="A0A7W1WYE9"/>
<dbReference type="SUPFAM" id="SSF55729">
    <property type="entry name" value="Acyl-CoA N-acyltransferases (Nat)"/>
    <property type="match status" value="1"/>
</dbReference>
<dbReference type="InterPro" id="IPR039143">
    <property type="entry name" value="GNPNAT1-like"/>
</dbReference>
<dbReference type="Pfam" id="PF13673">
    <property type="entry name" value="Acetyltransf_10"/>
    <property type="match status" value="1"/>
</dbReference>
<organism evidence="2 3">
    <name type="scientific">Marinobacterium marinum</name>
    <dbReference type="NCBI Taxonomy" id="2756129"/>
    <lineage>
        <taxon>Bacteria</taxon>
        <taxon>Pseudomonadati</taxon>
        <taxon>Pseudomonadota</taxon>
        <taxon>Gammaproteobacteria</taxon>
        <taxon>Oceanospirillales</taxon>
        <taxon>Oceanospirillaceae</taxon>
        <taxon>Marinobacterium</taxon>
    </lineage>
</organism>
<sequence>MYTLIKVDFREPNAEAIRAVREEVFIREQKVPKELEFDDLDVAAVHVLVMADDRPVGTGRILADGHIGRIAILKAFRGRGLGAKVVSALMEEAARAGCERVYLGAQTHAIDFYGTLGFSRYGDVFMDAGIPHVHMEKYL</sequence>
<reference evidence="2 3" key="1">
    <citation type="submission" date="2020-07" db="EMBL/GenBank/DDBJ databases">
        <title>Bacterium isolated from marien macroalgae.</title>
        <authorList>
            <person name="Zhu K."/>
            <person name="Lu D."/>
            <person name="Du Z."/>
        </authorList>
    </citation>
    <scope>NUCLEOTIDE SEQUENCE [LARGE SCALE GENOMIC DNA]</scope>
    <source>
        <strain evidence="2 3">3-1745</strain>
    </source>
</reference>
<dbReference type="EMBL" id="JACEMT010000049">
    <property type="protein sequence ID" value="MBA4502539.1"/>
    <property type="molecule type" value="Genomic_DNA"/>
</dbReference>
<proteinExistence type="predicted"/>
<dbReference type="CDD" id="cd04301">
    <property type="entry name" value="NAT_SF"/>
    <property type="match status" value="1"/>
</dbReference>
<comment type="caution">
    <text evidence="2">The sequence shown here is derived from an EMBL/GenBank/DDBJ whole genome shotgun (WGS) entry which is preliminary data.</text>
</comment>
<keyword evidence="2" id="KW-0808">Transferase</keyword>